<gene>
    <name evidence="7" type="ORF">N4G62_09835</name>
</gene>
<keyword evidence="3 6" id="KW-1133">Transmembrane helix</keyword>
<evidence type="ECO:0000256" key="2">
    <source>
        <dbReference type="ARBA" id="ARBA00022692"/>
    </source>
</evidence>
<feature type="transmembrane region" description="Helical" evidence="6">
    <location>
        <begin position="73"/>
        <end position="90"/>
    </location>
</feature>
<evidence type="ECO:0000313" key="7">
    <source>
        <dbReference type="EMBL" id="MDZ7282324.1"/>
    </source>
</evidence>
<dbReference type="PANTHER" id="PTHR30520">
    <property type="entry name" value="FORMATE TRANSPORTER-RELATED"/>
    <property type="match status" value="1"/>
</dbReference>
<dbReference type="RefSeq" id="WP_322539375.1">
    <property type="nucleotide sequence ID" value="NZ_JAOBTW010000009.1"/>
</dbReference>
<reference evidence="8" key="1">
    <citation type="submission" date="2023-07" db="EMBL/GenBank/DDBJ databases">
        <title>Whole genome sequence analysis of rice epiphytic Sphingomonas sanguinis OsEp_Plm_15B2.</title>
        <authorList>
            <person name="Sahu K.P."/>
            <person name="Asharani P."/>
            <person name="Reddy B."/>
            <person name="Kumar A."/>
        </authorList>
    </citation>
    <scope>NUCLEOTIDE SEQUENCE [LARGE SCALE GENOMIC DNA]</scope>
    <source>
        <strain evidence="8">OsEp_Plm_15B2</strain>
    </source>
</reference>
<evidence type="ECO:0000256" key="6">
    <source>
        <dbReference type="SAM" id="Phobius"/>
    </source>
</evidence>
<proteinExistence type="inferred from homology"/>
<evidence type="ECO:0000256" key="3">
    <source>
        <dbReference type="ARBA" id="ARBA00022989"/>
    </source>
</evidence>
<evidence type="ECO:0000256" key="1">
    <source>
        <dbReference type="ARBA" id="ARBA00004141"/>
    </source>
</evidence>
<dbReference type="Pfam" id="PF01226">
    <property type="entry name" value="Form_Nir_trans"/>
    <property type="match status" value="1"/>
</dbReference>
<accession>A0ABU5LQW2</accession>
<evidence type="ECO:0000313" key="8">
    <source>
        <dbReference type="Proteomes" id="UP001292182"/>
    </source>
</evidence>
<comment type="caution">
    <text evidence="7">The sequence shown here is derived from an EMBL/GenBank/DDBJ whole genome shotgun (WGS) entry which is preliminary data.</text>
</comment>
<protein>
    <submittedName>
        <fullName evidence="7">Formate/nitrite transporter family protein</fullName>
    </submittedName>
</protein>
<keyword evidence="4 6" id="KW-0472">Membrane</keyword>
<comment type="subcellular location">
    <subcellularLocation>
        <location evidence="1">Membrane</location>
        <topology evidence="1">Multi-pass membrane protein</topology>
    </subcellularLocation>
</comment>
<keyword evidence="8" id="KW-1185">Reference proteome</keyword>
<comment type="similarity">
    <text evidence="5">Belongs to the FNT transporter (TC 1.A.16) family.</text>
</comment>
<evidence type="ECO:0000256" key="4">
    <source>
        <dbReference type="ARBA" id="ARBA00023136"/>
    </source>
</evidence>
<dbReference type="PANTHER" id="PTHR30520:SF6">
    <property type="entry name" value="FORMATE_NITRATE FAMILY TRANSPORTER (EUROFUNG)"/>
    <property type="match status" value="1"/>
</dbReference>
<organism evidence="7 8">
    <name type="scientific">Sphingomonas sanguinis</name>
    <dbReference type="NCBI Taxonomy" id="33051"/>
    <lineage>
        <taxon>Bacteria</taxon>
        <taxon>Pseudomonadati</taxon>
        <taxon>Pseudomonadota</taxon>
        <taxon>Alphaproteobacteria</taxon>
        <taxon>Sphingomonadales</taxon>
        <taxon>Sphingomonadaceae</taxon>
        <taxon>Sphingomonas</taxon>
    </lineage>
</organism>
<dbReference type="Proteomes" id="UP001292182">
    <property type="component" value="Unassembled WGS sequence"/>
</dbReference>
<sequence>MLVYLTVWMASGAETVAGMIVAMTAPVTLFVVAGFQHSVANMALLRLGWALDPAGVPLAGIAHNLALSTLGNLIGGGAIALLLGAGHGALKHR</sequence>
<name>A0ABU5LQW2_9SPHN</name>
<keyword evidence="2 6" id="KW-0812">Transmembrane</keyword>
<dbReference type="InterPro" id="IPR023271">
    <property type="entry name" value="Aquaporin-like"/>
</dbReference>
<dbReference type="InterPro" id="IPR000292">
    <property type="entry name" value="For/NO2_transpt"/>
</dbReference>
<feature type="transmembrane region" description="Helical" evidence="6">
    <location>
        <begin position="15"/>
        <end position="35"/>
    </location>
</feature>
<evidence type="ECO:0000256" key="5">
    <source>
        <dbReference type="ARBA" id="ARBA00049660"/>
    </source>
</evidence>
<dbReference type="EMBL" id="JAOBTW010000009">
    <property type="protein sequence ID" value="MDZ7282324.1"/>
    <property type="molecule type" value="Genomic_DNA"/>
</dbReference>
<dbReference type="Gene3D" id="1.20.1080.10">
    <property type="entry name" value="Glycerol uptake facilitator protein"/>
    <property type="match status" value="1"/>
</dbReference>